<dbReference type="PRINTS" id="PR01121">
    <property type="entry name" value="FMOXYGENASE1"/>
</dbReference>
<keyword evidence="8" id="KW-0521">NADP</keyword>
<dbReference type="Proteomes" id="UP000887013">
    <property type="component" value="Unassembled WGS sequence"/>
</dbReference>
<dbReference type="Pfam" id="PF00743">
    <property type="entry name" value="FMO-like"/>
    <property type="match status" value="2"/>
</dbReference>
<keyword evidence="20" id="KW-1185">Reference proteome</keyword>
<comment type="similarity">
    <text evidence="3 18">Belongs to the FMO family.</text>
</comment>
<keyword evidence="6" id="KW-0256">Endoplasmic reticulum</keyword>
<keyword evidence="12" id="KW-0472">Membrane</keyword>
<evidence type="ECO:0000256" key="15">
    <source>
        <dbReference type="ARBA" id="ARBA00048041"/>
    </source>
</evidence>
<comment type="cofactor">
    <cofactor evidence="1 18">
        <name>FAD</name>
        <dbReference type="ChEBI" id="CHEBI:57692"/>
    </cofactor>
</comment>
<dbReference type="SUPFAM" id="SSF51905">
    <property type="entry name" value="FAD/NAD(P)-binding domain"/>
    <property type="match status" value="3"/>
</dbReference>
<dbReference type="GO" id="GO:0004499">
    <property type="term" value="F:N,N-dimethylaniline monooxygenase activity"/>
    <property type="evidence" value="ECO:0007669"/>
    <property type="project" value="InterPro"/>
</dbReference>
<protein>
    <recommendedName>
        <fullName evidence="18">Flavin-containing monooxygenase</fullName>
        <ecNumber evidence="18">1.-.-.-</ecNumber>
    </recommendedName>
</protein>
<evidence type="ECO:0000256" key="7">
    <source>
        <dbReference type="ARBA" id="ARBA00022827"/>
    </source>
</evidence>
<dbReference type="PRINTS" id="PR00370">
    <property type="entry name" value="FMOXYGENASE"/>
</dbReference>
<evidence type="ECO:0000256" key="1">
    <source>
        <dbReference type="ARBA" id="ARBA00001974"/>
    </source>
</evidence>
<keyword evidence="10 18" id="KW-0560">Oxidoreductase</keyword>
<comment type="catalytic activity">
    <reaction evidence="16">
        <text>trimethylamine + NADPH + O2 = trimethylamine N-oxide + NADP(+) + H2O</text>
        <dbReference type="Rhea" id="RHEA:31979"/>
        <dbReference type="ChEBI" id="CHEBI:15377"/>
        <dbReference type="ChEBI" id="CHEBI:15379"/>
        <dbReference type="ChEBI" id="CHEBI:15724"/>
        <dbReference type="ChEBI" id="CHEBI:57783"/>
        <dbReference type="ChEBI" id="CHEBI:58349"/>
        <dbReference type="ChEBI" id="CHEBI:58389"/>
        <dbReference type="EC" id="1.14.13.148"/>
    </reaction>
    <physiologicalReaction direction="left-to-right" evidence="16">
        <dbReference type="Rhea" id="RHEA:31980"/>
    </physiologicalReaction>
</comment>
<evidence type="ECO:0000256" key="6">
    <source>
        <dbReference type="ARBA" id="ARBA00022824"/>
    </source>
</evidence>
<evidence type="ECO:0000256" key="4">
    <source>
        <dbReference type="ARBA" id="ARBA00022630"/>
    </source>
</evidence>
<keyword evidence="4 18" id="KW-0285">Flavoprotein</keyword>
<evidence type="ECO:0000256" key="5">
    <source>
        <dbReference type="ARBA" id="ARBA00022692"/>
    </source>
</evidence>
<keyword evidence="5" id="KW-0812">Transmembrane</keyword>
<sequence>MVEHWDAILGSKPLDNGWLIRTSLLEGVMDSFRKKIAVLGGGGAGMVAVASLKEEGGFDIICFEKTSEYGGTWCYREEVEEGVASIMPTTIINHSKEMGALSNFPPRKEYNNFMRHFELYKYINDFAAQKDVLKHFRFNTEVTSVRKTPDYEETGRWTVTVRNTLTEEVTTDVYDGVLVCVGHINRPTMPTYPGQDEFKGVILHSHSLKRVTPYQGKRVIVVGMGCSGLDAAVETSSVAKQKIGVMGSFRKKIAVLGGGGAGIVSVASLKEEGDFDIICFEKTSACGGTWCYREEAEEGVASIMPTTIINHSKEIGALSNFPPSKETNNFMRHFELYQYFKDFATQKDVLKHFRFNTEVTSVRKTSDYEETGRWTVTVRNTLTEEVTTDVYDGVLVCVGHMNRPTMPTYPGQDEFKGVILHSHSLKRVTPYQGRRVIVVGMGCSGLDAAVETSSVAKQVYLSTRSGAHVINRISCKGFPYDYVMLRPYFYQLLDVLPANLVSWLFETVYLDLQFDQKLYAVQPDHHIFSKDPILNDHIASKLMSGSVIMKPDIKCFTEDGVIFEGDSEITQADVVIMSTGYTWKFPFLEDDVVQKENGKINLYKCMLPPQLPHASLIVLGFVLPFGPGFPVGELQCRWAAQILSGKCKLPSKEEMYNDIRKRFETNLKRYTHNEKTSIRVDYIRYCDDIASQFGAKPDLWKLFFTDIKLFSRIIFGPSLSYQYRLQGPHSWEGAREAIMTCEERVLWPVTKRDSKAMSENLFKVLFRKIIQFFFFCKRFVYLLEIPCR</sequence>
<dbReference type="InterPro" id="IPR002253">
    <property type="entry name" value="Flavin_mOase_1"/>
</dbReference>
<comment type="catalytic activity">
    <reaction evidence="15">
        <text>hypotaurine + NADPH + O2 + H(+) = taurine + NADP(+) + H2O</text>
        <dbReference type="Rhea" id="RHEA:69819"/>
        <dbReference type="ChEBI" id="CHEBI:15377"/>
        <dbReference type="ChEBI" id="CHEBI:15378"/>
        <dbReference type="ChEBI" id="CHEBI:15379"/>
        <dbReference type="ChEBI" id="CHEBI:57783"/>
        <dbReference type="ChEBI" id="CHEBI:57853"/>
        <dbReference type="ChEBI" id="CHEBI:58349"/>
        <dbReference type="ChEBI" id="CHEBI:507393"/>
        <dbReference type="EC" id="1.14.13.8"/>
    </reaction>
    <physiologicalReaction direction="left-to-right" evidence="15">
        <dbReference type="Rhea" id="RHEA:69820"/>
    </physiologicalReaction>
</comment>
<dbReference type="InterPro" id="IPR020946">
    <property type="entry name" value="Flavin_mOase-like"/>
</dbReference>
<comment type="subcellular location">
    <subcellularLocation>
        <location evidence="2">Endoplasmic reticulum membrane</location>
        <topology evidence="2">Single-pass membrane protein</topology>
    </subcellularLocation>
</comment>
<keyword evidence="11 18" id="KW-0503">Monooxygenase</keyword>
<dbReference type="EC" id="1.-.-.-" evidence="18"/>
<accession>A0A8X6NJQ9</accession>
<evidence type="ECO:0000256" key="2">
    <source>
        <dbReference type="ARBA" id="ARBA00004389"/>
    </source>
</evidence>
<comment type="catalytic activity">
    <reaction evidence="17">
        <text>N,N-dimethylaniline + NADPH + O2 + H(+) = N,N-dimethylaniline N-oxide + NADP(+) + H2O</text>
        <dbReference type="Rhea" id="RHEA:24468"/>
        <dbReference type="ChEBI" id="CHEBI:15377"/>
        <dbReference type="ChEBI" id="CHEBI:15378"/>
        <dbReference type="ChEBI" id="CHEBI:15379"/>
        <dbReference type="ChEBI" id="CHEBI:16269"/>
        <dbReference type="ChEBI" id="CHEBI:17735"/>
        <dbReference type="ChEBI" id="CHEBI:57783"/>
        <dbReference type="ChEBI" id="CHEBI:58349"/>
        <dbReference type="EC" id="1.14.13.8"/>
    </reaction>
    <physiologicalReaction direction="left-to-right" evidence="17">
        <dbReference type="Rhea" id="RHEA:24469"/>
    </physiologicalReaction>
</comment>
<gene>
    <name evidence="19" type="primary">FMO2</name>
    <name evidence="19" type="ORF">NPIL_442301</name>
</gene>
<name>A0A8X6NJQ9_NEPPI</name>
<comment type="catalytic activity">
    <reaction evidence="14">
        <text>hypotaurine + NADH + O2 + H(+) = taurine + NAD(+) + H2O</text>
        <dbReference type="Rhea" id="RHEA:74111"/>
        <dbReference type="ChEBI" id="CHEBI:15377"/>
        <dbReference type="ChEBI" id="CHEBI:15378"/>
        <dbReference type="ChEBI" id="CHEBI:15379"/>
        <dbReference type="ChEBI" id="CHEBI:57540"/>
        <dbReference type="ChEBI" id="CHEBI:57853"/>
        <dbReference type="ChEBI" id="CHEBI:57945"/>
        <dbReference type="ChEBI" id="CHEBI:507393"/>
        <dbReference type="EC" id="1.14.13.8"/>
    </reaction>
    <physiologicalReaction direction="left-to-right" evidence="14">
        <dbReference type="Rhea" id="RHEA:74112"/>
    </physiologicalReaction>
</comment>
<dbReference type="OrthoDB" id="6428144at2759"/>
<dbReference type="GO" id="GO:0005789">
    <property type="term" value="C:endoplasmic reticulum membrane"/>
    <property type="evidence" value="ECO:0007669"/>
    <property type="project" value="UniProtKB-SubCell"/>
</dbReference>
<evidence type="ECO:0000256" key="17">
    <source>
        <dbReference type="ARBA" id="ARBA00049443"/>
    </source>
</evidence>
<dbReference type="InterPro" id="IPR036188">
    <property type="entry name" value="FAD/NAD-bd_sf"/>
</dbReference>
<keyword evidence="9" id="KW-1133">Transmembrane helix</keyword>
<comment type="caution">
    <text evidence="19">The sequence shown here is derived from an EMBL/GenBank/DDBJ whole genome shotgun (WGS) entry which is preliminary data.</text>
</comment>
<evidence type="ECO:0000256" key="12">
    <source>
        <dbReference type="ARBA" id="ARBA00023136"/>
    </source>
</evidence>
<organism evidence="19 20">
    <name type="scientific">Nephila pilipes</name>
    <name type="common">Giant wood spider</name>
    <name type="synonym">Nephila maculata</name>
    <dbReference type="NCBI Taxonomy" id="299642"/>
    <lineage>
        <taxon>Eukaryota</taxon>
        <taxon>Metazoa</taxon>
        <taxon>Ecdysozoa</taxon>
        <taxon>Arthropoda</taxon>
        <taxon>Chelicerata</taxon>
        <taxon>Arachnida</taxon>
        <taxon>Araneae</taxon>
        <taxon>Araneomorphae</taxon>
        <taxon>Entelegynae</taxon>
        <taxon>Araneoidea</taxon>
        <taxon>Nephilidae</taxon>
        <taxon>Nephila</taxon>
    </lineage>
</organism>
<dbReference type="GO" id="GO:0050660">
    <property type="term" value="F:flavin adenine dinucleotide binding"/>
    <property type="evidence" value="ECO:0007669"/>
    <property type="project" value="InterPro"/>
</dbReference>
<evidence type="ECO:0000313" key="20">
    <source>
        <dbReference type="Proteomes" id="UP000887013"/>
    </source>
</evidence>
<dbReference type="AlphaFoldDB" id="A0A8X6NJQ9"/>
<evidence type="ECO:0000256" key="3">
    <source>
        <dbReference type="ARBA" id="ARBA00009183"/>
    </source>
</evidence>
<evidence type="ECO:0000256" key="9">
    <source>
        <dbReference type="ARBA" id="ARBA00022989"/>
    </source>
</evidence>
<dbReference type="GO" id="GO:0050661">
    <property type="term" value="F:NADP binding"/>
    <property type="evidence" value="ECO:0007669"/>
    <property type="project" value="InterPro"/>
</dbReference>
<evidence type="ECO:0000256" key="16">
    <source>
        <dbReference type="ARBA" id="ARBA00048088"/>
    </source>
</evidence>
<evidence type="ECO:0000256" key="11">
    <source>
        <dbReference type="ARBA" id="ARBA00023033"/>
    </source>
</evidence>
<evidence type="ECO:0000313" key="19">
    <source>
        <dbReference type="EMBL" id="GFT17018.1"/>
    </source>
</evidence>
<reference evidence="19" key="1">
    <citation type="submission" date="2020-08" db="EMBL/GenBank/DDBJ databases">
        <title>Multicomponent nature underlies the extraordinary mechanical properties of spider dragline silk.</title>
        <authorList>
            <person name="Kono N."/>
            <person name="Nakamura H."/>
            <person name="Mori M."/>
            <person name="Yoshida Y."/>
            <person name="Ohtoshi R."/>
            <person name="Malay A.D."/>
            <person name="Moran D.A.P."/>
            <person name="Tomita M."/>
            <person name="Numata K."/>
            <person name="Arakawa K."/>
        </authorList>
    </citation>
    <scope>NUCLEOTIDE SEQUENCE</scope>
</reference>
<dbReference type="GO" id="GO:0034899">
    <property type="term" value="F:trimethylamine monooxygenase activity"/>
    <property type="evidence" value="ECO:0007669"/>
    <property type="project" value="UniProtKB-EC"/>
</dbReference>
<dbReference type="EMBL" id="BMAW01104928">
    <property type="protein sequence ID" value="GFT17018.1"/>
    <property type="molecule type" value="Genomic_DNA"/>
</dbReference>
<proteinExistence type="inferred from homology"/>
<dbReference type="PANTHER" id="PTHR23023">
    <property type="entry name" value="DIMETHYLANILINE MONOOXYGENASE"/>
    <property type="match status" value="1"/>
</dbReference>
<dbReference type="PIRSF" id="PIRSF000332">
    <property type="entry name" value="FMO"/>
    <property type="match status" value="1"/>
</dbReference>
<keyword evidence="7 18" id="KW-0274">FAD</keyword>
<evidence type="ECO:0000256" key="8">
    <source>
        <dbReference type="ARBA" id="ARBA00022857"/>
    </source>
</evidence>
<evidence type="ECO:0000256" key="18">
    <source>
        <dbReference type="RuleBase" id="RU361177"/>
    </source>
</evidence>
<evidence type="ECO:0000256" key="14">
    <source>
        <dbReference type="ARBA" id="ARBA00047338"/>
    </source>
</evidence>
<comment type="function">
    <text evidence="13">Broad spectrum monooxygenase that catalyzes the oxygenation of a wide variety of nitrogen- and sulfur-containing compounds including xenobiotics. Catalyzes the S-oxygenation of hypotaurine to produce taurine, an organic osmolyte involved in cell volume regulation as well as a variety of cytoprotective and developmental processes. In vitro, catalyzes the N-oxygenation of trimethylamine (TMA) to produce trimethylamine N-oxide (TMAO) and could therefore participate to the detoxification of this compound that is generated by the action of gut microbiota from dietary precursors such as choline, choline containing compounds, betaine or L-carnitine.</text>
</comment>
<dbReference type="FunFam" id="3.50.50.60:FF:000159">
    <property type="entry name" value="Dimethylaniline monooxygenase [N-oxide-forming]"/>
    <property type="match status" value="1"/>
</dbReference>
<evidence type="ECO:0000256" key="13">
    <source>
        <dbReference type="ARBA" id="ARBA00045957"/>
    </source>
</evidence>
<dbReference type="InterPro" id="IPR050346">
    <property type="entry name" value="FMO-like"/>
</dbReference>
<dbReference type="Gene3D" id="3.50.50.60">
    <property type="entry name" value="FAD/NAD(P)-binding domain"/>
    <property type="match status" value="3"/>
</dbReference>
<dbReference type="InterPro" id="IPR000960">
    <property type="entry name" value="Flavin_mOase"/>
</dbReference>
<evidence type="ECO:0000256" key="10">
    <source>
        <dbReference type="ARBA" id="ARBA00023002"/>
    </source>
</evidence>